<name>A0AC34RBH2_9BILA</name>
<dbReference type="Proteomes" id="UP000887576">
    <property type="component" value="Unplaced"/>
</dbReference>
<accession>A0AC34RBH2</accession>
<protein>
    <submittedName>
        <fullName evidence="2">BZIP domain-containing protein</fullName>
    </submittedName>
</protein>
<reference evidence="2" key="1">
    <citation type="submission" date="2022-11" db="UniProtKB">
        <authorList>
            <consortium name="WormBaseParasite"/>
        </authorList>
    </citation>
    <scope>IDENTIFICATION</scope>
</reference>
<proteinExistence type="predicted"/>
<evidence type="ECO:0000313" key="2">
    <source>
        <dbReference type="WBParaSite" id="JU765_v2.g5131.t1"/>
    </source>
</evidence>
<evidence type="ECO:0000313" key="1">
    <source>
        <dbReference type="Proteomes" id="UP000887576"/>
    </source>
</evidence>
<organism evidence="1 2">
    <name type="scientific">Panagrolaimus sp. JU765</name>
    <dbReference type="NCBI Taxonomy" id="591449"/>
    <lineage>
        <taxon>Eukaryota</taxon>
        <taxon>Metazoa</taxon>
        <taxon>Ecdysozoa</taxon>
        <taxon>Nematoda</taxon>
        <taxon>Chromadorea</taxon>
        <taxon>Rhabditida</taxon>
        <taxon>Tylenchina</taxon>
        <taxon>Panagrolaimomorpha</taxon>
        <taxon>Panagrolaimoidea</taxon>
        <taxon>Panagrolaimidae</taxon>
        <taxon>Panagrolaimus</taxon>
    </lineage>
</organism>
<dbReference type="WBParaSite" id="JU765_v2.g5131.t1">
    <property type="protein sequence ID" value="JU765_v2.g5131.t1"/>
    <property type="gene ID" value="JU765_v2.g5131"/>
</dbReference>
<sequence>MSSTSNSTSPDSNENSSFFPNLEGMSIEEIKKLEKRQKNNVAVKKCRIKRKQAEEETKKVVVKLREVNERMEAEYNRASAEKELLHIILPFCRLGTVDGKCGSRPLFVSSTSTTTSPNSTVKYSFCSSRFSNSPTQTLATNINKCRIYENRSF</sequence>